<feature type="binding site" evidence="8">
    <location>
        <position position="61"/>
    </location>
    <ligand>
        <name>Mg(2+)</name>
        <dbReference type="ChEBI" id="CHEBI:18420"/>
        <label>1</label>
    </ligand>
</feature>
<accession>A0AAD9KJN7</accession>
<dbReference type="AlphaFoldDB" id="A0AAD9KJN7"/>
<comment type="function">
    <text evidence="3">Specifically acts as an arginine mono-ADP-ribosylhydrolase by mediating the removal of mono-ADP-ribose attached to arginine residues on proteins.</text>
</comment>
<dbReference type="Gene3D" id="1.10.4080.10">
    <property type="entry name" value="ADP-ribosylation/Crystallin J1"/>
    <property type="match status" value="1"/>
</dbReference>
<comment type="similarity">
    <text evidence="1">Belongs to the ADP-ribosylglycohydrolase family.</text>
</comment>
<evidence type="ECO:0000256" key="3">
    <source>
        <dbReference type="ARBA" id="ARBA00049582"/>
    </source>
</evidence>
<evidence type="ECO:0000313" key="10">
    <source>
        <dbReference type="Proteomes" id="UP001209878"/>
    </source>
</evidence>
<feature type="binding site" evidence="8">
    <location>
        <position position="62"/>
    </location>
    <ligand>
        <name>Mg(2+)</name>
        <dbReference type="ChEBI" id="CHEBI:18420"/>
        <label>1</label>
    </ligand>
</feature>
<feature type="binding site" evidence="8">
    <location>
        <position position="312"/>
    </location>
    <ligand>
        <name>Mg(2+)</name>
        <dbReference type="ChEBI" id="CHEBI:18420"/>
        <label>1</label>
    </ligand>
</feature>
<evidence type="ECO:0000313" key="9">
    <source>
        <dbReference type="EMBL" id="KAK2172849.1"/>
    </source>
</evidence>
<dbReference type="Pfam" id="PF03747">
    <property type="entry name" value="ADP_ribosyl_GH"/>
    <property type="match status" value="1"/>
</dbReference>
<dbReference type="GO" id="GO:0000287">
    <property type="term" value="F:magnesium ion binding"/>
    <property type="evidence" value="ECO:0007669"/>
    <property type="project" value="InterPro"/>
</dbReference>
<dbReference type="Proteomes" id="UP001209878">
    <property type="component" value="Unassembled WGS sequence"/>
</dbReference>
<evidence type="ECO:0000256" key="6">
    <source>
        <dbReference type="ARBA" id="ARBA00049798"/>
    </source>
</evidence>
<dbReference type="PANTHER" id="PTHR16222:SF26">
    <property type="entry name" value="ADP-RIBOSYLHYDROLASE ARH1"/>
    <property type="match status" value="1"/>
</dbReference>
<dbReference type="PANTHER" id="PTHR16222">
    <property type="entry name" value="ADP-RIBOSYLGLYCOHYDROLASE"/>
    <property type="match status" value="1"/>
</dbReference>
<evidence type="ECO:0000256" key="8">
    <source>
        <dbReference type="PIRSR" id="PIRSR605502-1"/>
    </source>
</evidence>
<evidence type="ECO:0000256" key="5">
    <source>
        <dbReference type="ARBA" id="ARBA00049773"/>
    </source>
</evidence>
<dbReference type="GO" id="GO:0051725">
    <property type="term" value="P:protein de-ADP-ribosylation"/>
    <property type="evidence" value="ECO:0007669"/>
    <property type="project" value="InterPro"/>
</dbReference>
<keyword evidence="8" id="KW-0460">Magnesium</keyword>
<dbReference type="SUPFAM" id="SSF101478">
    <property type="entry name" value="ADP-ribosylglycohydrolase"/>
    <property type="match status" value="1"/>
</dbReference>
<protein>
    <recommendedName>
        <fullName evidence="5">ADP-ribosylhydrolase ARH1</fullName>
        <ecNumber evidence="4">3.2.2.19</ecNumber>
    </recommendedName>
    <alternativeName>
        <fullName evidence="6">ADP-ribose-L-arginine cleaving enzyme</fullName>
    </alternativeName>
    <alternativeName>
        <fullName evidence="7">[Protein ADP-ribosylarginine] hydrolase</fullName>
    </alternativeName>
</protein>
<name>A0AAD9KJN7_RIDPI</name>
<keyword evidence="10" id="KW-1185">Reference proteome</keyword>
<dbReference type="InterPro" id="IPR036705">
    <property type="entry name" value="Ribosyl_crysJ1_sf"/>
</dbReference>
<gene>
    <name evidence="9" type="ORF">NP493_924g00016</name>
</gene>
<dbReference type="FunFam" id="1.10.4080.10:FF:000002">
    <property type="entry name" value="ADP-ribosylarginine hydrolase isoform X1"/>
    <property type="match status" value="1"/>
</dbReference>
<dbReference type="EMBL" id="JAODUO010000924">
    <property type="protein sequence ID" value="KAK2172849.1"/>
    <property type="molecule type" value="Genomic_DNA"/>
</dbReference>
<evidence type="ECO:0000256" key="7">
    <source>
        <dbReference type="ARBA" id="ARBA00049810"/>
    </source>
</evidence>
<dbReference type="InterPro" id="IPR005502">
    <property type="entry name" value="Ribosyl_crysJ1"/>
</dbReference>
<feature type="binding site" evidence="8">
    <location>
        <position position="60"/>
    </location>
    <ligand>
        <name>Mg(2+)</name>
        <dbReference type="ChEBI" id="CHEBI:18420"/>
        <label>1</label>
    </ligand>
</feature>
<evidence type="ECO:0000256" key="2">
    <source>
        <dbReference type="ARBA" id="ARBA00022801"/>
    </source>
</evidence>
<dbReference type="PIRSF" id="PIRSF016939">
    <property type="entry name" value="ADP_ribslarg_hdr"/>
    <property type="match status" value="1"/>
</dbReference>
<dbReference type="InterPro" id="IPR050792">
    <property type="entry name" value="ADP-ribosylglycohydrolase"/>
</dbReference>
<proteinExistence type="inferred from homology"/>
<organism evidence="9 10">
    <name type="scientific">Ridgeia piscesae</name>
    <name type="common">Tubeworm</name>
    <dbReference type="NCBI Taxonomy" id="27915"/>
    <lineage>
        <taxon>Eukaryota</taxon>
        <taxon>Metazoa</taxon>
        <taxon>Spiralia</taxon>
        <taxon>Lophotrochozoa</taxon>
        <taxon>Annelida</taxon>
        <taxon>Polychaeta</taxon>
        <taxon>Sedentaria</taxon>
        <taxon>Canalipalpata</taxon>
        <taxon>Sabellida</taxon>
        <taxon>Siboglinidae</taxon>
        <taxon>Ridgeia</taxon>
    </lineage>
</organism>
<dbReference type="InterPro" id="IPR012108">
    <property type="entry name" value="ADP-ribosylarg_hydro"/>
</dbReference>
<sequence length="359" mass="39373">MTDLQTRYVACMVLGGTGDALGYKRGEWEFCISGEQIHKQLADLGGIENIDVVLPEWIVSDDTVMHLATAEALVESPSGPNSDSEELYLQLADNYIKSMEDMDFRAPGGTCMEALSILRPTQPHGYQLGFSMRGGGCGAAMRSMCIGLRYPYPEQLDDLVAVSIEAGRMTHHHPTGFLGSLAGALFTSYAVQGKAPRAWGAGLMEVLERGMQYVIDTGRYVEENVATWYYFSDAWSNYLKVRGIVDGSSEPVFPEDFDVAARDEFYTSLSYCGRAGNSGHDAPMIAYDAILAAGSSWHKLCDHAVFHAGDSDSTGGIAAAWFGALYGFHGVPANNYERLEYRDRLETVGRQLYVLSQQR</sequence>
<dbReference type="GO" id="GO:0003875">
    <property type="term" value="F:ADP-ribosylarginine hydrolase activity"/>
    <property type="evidence" value="ECO:0007669"/>
    <property type="project" value="UniProtKB-EC"/>
</dbReference>
<evidence type="ECO:0000256" key="4">
    <source>
        <dbReference type="ARBA" id="ARBA00049725"/>
    </source>
</evidence>
<reference evidence="9" key="1">
    <citation type="journal article" date="2023" name="Mol. Biol. Evol.">
        <title>Third-Generation Sequencing Reveals the Adaptive Role of the Epigenome in Three Deep-Sea Polychaetes.</title>
        <authorList>
            <person name="Perez M."/>
            <person name="Aroh O."/>
            <person name="Sun Y."/>
            <person name="Lan Y."/>
            <person name="Juniper S.K."/>
            <person name="Young C.R."/>
            <person name="Angers B."/>
            <person name="Qian P.Y."/>
        </authorList>
    </citation>
    <scope>NUCLEOTIDE SEQUENCE</scope>
    <source>
        <strain evidence="9">R07B-5</strain>
    </source>
</reference>
<comment type="caution">
    <text evidence="9">The sequence shown here is derived from an EMBL/GenBank/DDBJ whole genome shotgun (WGS) entry which is preliminary data.</text>
</comment>
<keyword evidence="8" id="KW-0479">Metal-binding</keyword>
<dbReference type="EC" id="3.2.2.19" evidence="4"/>
<evidence type="ECO:0000256" key="1">
    <source>
        <dbReference type="ARBA" id="ARBA00010702"/>
    </source>
</evidence>
<keyword evidence="2" id="KW-0378">Hydrolase</keyword>
<feature type="binding site" evidence="8">
    <location>
        <position position="310"/>
    </location>
    <ligand>
        <name>Mg(2+)</name>
        <dbReference type="ChEBI" id="CHEBI:18420"/>
        <label>1</label>
    </ligand>
</feature>
<feature type="binding site" evidence="8">
    <location>
        <position position="313"/>
    </location>
    <ligand>
        <name>Mg(2+)</name>
        <dbReference type="ChEBI" id="CHEBI:18420"/>
        <label>1</label>
    </ligand>
</feature>
<comment type="cofactor">
    <cofactor evidence="8">
        <name>Mg(2+)</name>
        <dbReference type="ChEBI" id="CHEBI:18420"/>
    </cofactor>
    <text evidence="8">Binds 2 magnesium ions per subunit.</text>
</comment>